<dbReference type="Pfam" id="PF00361">
    <property type="entry name" value="Proton_antipo_M"/>
    <property type="match status" value="1"/>
</dbReference>
<dbReference type="GO" id="GO:0016491">
    <property type="term" value="F:oxidoreductase activity"/>
    <property type="evidence" value="ECO:0007669"/>
    <property type="project" value="UniProtKB-KW"/>
</dbReference>
<proteinExistence type="predicted"/>
<evidence type="ECO:0000259" key="9">
    <source>
        <dbReference type="Pfam" id="PF00361"/>
    </source>
</evidence>
<keyword evidence="5" id="KW-0560">Oxidoreductase</keyword>
<dbReference type="PANTHER" id="PTHR42682">
    <property type="entry name" value="HYDROGENASE-4 COMPONENT F"/>
    <property type="match status" value="1"/>
</dbReference>
<evidence type="ECO:0000256" key="1">
    <source>
        <dbReference type="ARBA" id="ARBA00004651"/>
    </source>
</evidence>
<feature type="transmembrane region" description="Helical" evidence="8">
    <location>
        <begin position="204"/>
        <end position="223"/>
    </location>
</feature>
<evidence type="ECO:0000259" key="10">
    <source>
        <dbReference type="Pfam" id="PF00662"/>
    </source>
</evidence>
<feature type="transmembrane region" description="Helical" evidence="8">
    <location>
        <begin position="156"/>
        <end position="177"/>
    </location>
</feature>
<gene>
    <name evidence="11" type="ORF">B2A_13983</name>
</gene>
<feature type="non-terminal residue" evidence="11">
    <location>
        <position position="1"/>
    </location>
</feature>
<feature type="transmembrane region" description="Helical" evidence="8">
    <location>
        <begin position="102"/>
        <end position="118"/>
    </location>
</feature>
<keyword evidence="4 8" id="KW-1133">Transmembrane helix</keyword>
<reference evidence="11" key="1">
    <citation type="submission" date="2013-08" db="EMBL/GenBank/DDBJ databases">
        <authorList>
            <person name="Mendez C."/>
            <person name="Richter M."/>
            <person name="Ferrer M."/>
            <person name="Sanchez J."/>
        </authorList>
    </citation>
    <scope>NUCLEOTIDE SEQUENCE</scope>
</reference>
<dbReference type="EMBL" id="AUZZ01010138">
    <property type="protein sequence ID" value="EQD30809.1"/>
    <property type="molecule type" value="Genomic_DNA"/>
</dbReference>
<evidence type="ECO:0000256" key="7">
    <source>
        <dbReference type="SAM" id="MobiDB-lite"/>
    </source>
</evidence>
<dbReference type="PRINTS" id="PR01434">
    <property type="entry name" value="NADHDHGNASE5"/>
</dbReference>
<evidence type="ECO:0000256" key="3">
    <source>
        <dbReference type="ARBA" id="ARBA00022692"/>
    </source>
</evidence>
<feature type="region of interest" description="Disordered" evidence="7">
    <location>
        <begin position="237"/>
        <end position="262"/>
    </location>
</feature>
<organism evidence="11">
    <name type="scientific">mine drainage metagenome</name>
    <dbReference type="NCBI Taxonomy" id="410659"/>
    <lineage>
        <taxon>unclassified sequences</taxon>
        <taxon>metagenomes</taxon>
        <taxon>ecological metagenomes</taxon>
    </lineage>
</organism>
<evidence type="ECO:0000256" key="4">
    <source>
        <dbReference type="ARBA" id="ARBA00022989"/>
    </source>
</evidence>
<feature type="transmembrane region" description="Helical" evidence="8">
    <location>
        <begin position="25"/>
        <end position="46"/>
    </location>
</feature>
<evidence type="ECO:0000256" key="2">
    <source>
        <dbReference type="ARBA" id="ARBA00022475"/>
    </source>
</evidence>
<evidence type="ECO:0000256" key="8">
    <source>
        <dbReference type="SAM" id="Phobius"/>
    </source>
</evidence>
<feature type="transmembrane region" description="Helical" evidence="8">
    <location>
        <begin position="124"/>
        <end position="144"/>
    </location>
</feature>
<dbReference type="AlphaFoldDB" id="T0ZQ13"/>
<feature type="transmembrane region" description="Helical" evidence="8">
    <location>
        <begin position="58"/>
        <end position="81"/>
    </location>
</feature>
<feature type="domain" description="NADH:quinone oxidoreductase/Mrp antiporter transmembrane" evidence="9">
    <location>
        <begin position="120"/>
        <end position="240"/>
    </location>
</feature>
<dbReference type="Pfam" id="PF00662">
    <property type="entry name" value="Proton_antipo_N"/>
    <property type="match status" value="1"/>
</dbReference>
<evidence type="ECO:0000313" key="11">
    <source>
        <dbReference type="EMBL" id="EQD30809.1"/>
    </source>
</evidence>
<dbReference type="InterPro" id="IPR052175">
    <property type="entry name" value="ComplexI-like_HydComp"/>
</dbReference>
<dbReference type="GO" id="GO:0005886">
    <property type="term" value="C:plasma membrane"/>
    <property type="evidence" value="ECO:0007669"/>
    <property type="project" value="UniProtKB-SubCell"/>
</dbReference>
<dbReference type="InterPro" id="IPR001516">
    <property type="entry name" value="Proton_antipo_N"/>
</dbReference>
<dbReference type="InterPro" id="IPR001750">
    <property type="entry name" value="ND/Mrp_TM"/>
</dbReference>
<comment type="subcellular location">
    <subcellularLocation>
        <location evidence="1">Cell membrane</location>
        <topology evidence="1">Multi-pass membrane protein</topology>
    </subcellularLocation>
</comment>
<evidence type="ECO:0000256" key="6">
    <source>
        <dbReference type="ARBA" id="ARBA00023136"/>
    </source>
</evidence>
<sequence>SSSLLTPVAGSGAILLARSRSQMNAVVALAAGVSLGCMLLVVDGVLADGPSSWFSGLLYVDALSALLILVVTLVGFASLLYSIDYLGKSGSPHEAAVPRLRRYYVLLLLFLFTMYLVSEANNLALLWIGLEGTTLVSALMVGYYQTRRAVEASWKYLILCSAGLSFALFGTLLLYLASVRALGTSGSGLDWTSLVAAGGQLDPGLMQLAVVFLFVGFATKAGLAPLHTWLPDAHSDGPDPGLRPALRGAAELRDVRPPPRRR</sequence>
<keyword evidence="6 8" id="KW-0472">Membrane</keyword>
<evidence type="ECO:0000256" key="5">
    <source>
        <dbReference type="ARBA" id="ARBA00023002"/>
    </source>
</evidence>
<feature type="compositionally biased region" description="Basic and acidic residues" evidence="7">
    <location>
        <begin position="250"/>
        <end position="262"/>
    </location>
</feature>
<reference evidence="11" key="2">
    <citation type="journal article" date="2014" name="ISME J.">
        <title>Microbial stratification in low pH oxic and suboxic macroscopic growths along an acid mine drainage.</title>
        <authorList>
            <person name="Mendez-Garcia C."/>
            <person name="Mesa V."/>
            <person name="Sprenger R.R."/>
            <person name="Richter M."/>
            <person name="Diez M.S."/>
            <person name="Solano J."/>
            <person name="Bargiela R."/>
            <person name="Golyshina O.V."/>
            <person name="Manteca A."/>
            <person name="Ramos J.L."/>
            <person name="Gallego J.R."/>
            <person name="Llorente I."/>
            <person name="Martins Dos Santos V.A."/>
            <person name="Jensen O.N."/>
            <person name="Pelaez A.I."/>
            <person name="Sanchez J."/>
            <person name="Ferrer M."/>
        </authorList>
    </citation>
    <scope>NUCLEOTIDE SEQUENCE</scope>
</reference>
<keyword evidence="3 8" id="KW-0812">Transmembrane</keyword>
<feature type="domain" description="NADH-Ubiquinone oxidoreductase (complex I) chain 5 N-terminal" evidence="10">
    <location>
        <begin position="58"/>
        <end position="88"/>
    </location>
</feature>
<name>T0ZQ13_9ZZZZ</name>
<dbReference type="PANTHER" id="PTHR42682:SF5">
    <property type="entry name" value="HYDROGENASE-4 COMPONENT F"/>
    <property type="match status" value="1"/>
</dbReference>
<feature type="non-terminal residue" evidence="11">
    <location>
        <position position="262"/>
    </location>
</feature>
<accession>T0ZQ13</accession>
<protein>
    <submittedName>
        <fullName evidence="11">Hydrogenase 4 subunit F</fullName>
    </submittedName>
</protein>
<comment type="caution">
    <text evidence="11">The sequence shown here is derived from an EMBL/GenBank/DDBJ whole genome shotgun (WGS) entry which is preliminary data.</text>
</comment>
<keyword evidence="2" id="KW-1003">Cell membrane</keyword>